<proteinExistence type="predicted"/>
<feature type="domain" description="Translocation and assembly module TamB C-terminal" evidence="6">
    <location>
        <begin position="1014"/>
        <end position="1436"/>
    </location>
</feature>
<evidence type="ECO:0000256" key="3">
    <source>
        <dbReference type="ARBA" id="ARBA00022989"/>
    </source>
</evidence>
<sequence>MKKGQRKWLATAVALAVAFGGAQLLRPVGEDIVGPIVQEQLNTAINGTASYNRFEIGWDGTVHIDDLQIKDERGALVADVPRTDVSLDIWEAVKMPFTGSAALRLIHSVTLTDPTVYAVETSQNTWNITSLVKQSDSDKPMEFRGNIILNNGVAKLAWLNGRQTSVEAINGAVKLGEYPVIEGALSANVDAQPITVKASYTNDESADFSLFVKAQSLTLDYLNDLIPEEVTAQILGGTVENIALTINRKAGALTYEGGVDIKHMAVDYSNPDIGPLPYELRQGTGHVNFNGTTITVTDGRVAVNGQQFFAHGNVDIVDTDNPALNLTLRGQEVQIESLIDKGVTGSINAVAHVYGTFTDPIVNATVEANDVNYEGYVLQKGLATLAYNQDILDISDVELALNGGQASGRGQFNLKSQDYEFSLDGTEIPLGLVGQALGEPLHGTVRGKAYVKGNTGSLAPTVSATFEGQGIGYENITTDSLSGQIDGRDGQYHINYLNGTVGEGTFTAYGTANTDSLDLTFNAKDIPLAMFSDYVNQPMEGLATITGRVEGAISNPTVTAKVASDGGHIAGVRFDNAYADLAMNNKLVTITNGFVQDGHGYYNLAGTADLGASQALDLQASAYSVRIENVTQSIAPEAEATGWLNVRTDIKGTLSNPQVRGFVHAWDGSVKGKLFSDVRFAFRYGDNAFGIRDLVAQAYGATIKGHGYYKEGQLNFNFLGDTIYLRPWLKDYATVDGYMTIEGTVTGTLDKPVVQGTLGSSEIGINGMLLHNVSGGIYADPTVLHLDKVSFEEGERGKFLIDGGLSLDGSQRLFGYATIENGELTNFLRVANIDVPNTSGFINGRLDLGGTFKNPDMTLVGTIDDIVVGGNPWGTANLDVTLQDKKITIKKGQLPIGDGMLAAVGTADLDGDSDIQIAANNVDIESLLPLMKAPVPASGHLHLIANVTGKTLNPHVELSTELTGASYNGVGLDRVYAMATMEDKVIHLQQLVGQRGEYKAKLRGIVPLAAFYTSGYLPPGDTSAMDLTLDVNEADLAVLPLMFPAVTEGVGPLKGALHITGNYDQPLVNGTISVENGLIHFDGVKKDLTDVSAQMIFKNQKAELIGGATMGKGNASLSGEVSWQGTSLTNYAGVVQLNNLEVEHEFFTGPLNGEIGVMLKDGLPTVVGHLDLEKDTLTIPLSFATTEGGDPIGLDFTVNVGKKVRLYSGGLYDFILGGGAHIGGTTAFPHVEGSFYVEEGTLKYLNNTFKITEGKADFMQGSFLPLLHVKAESRVRSYRVYMDVNGPVEQMDLKLTSDPHLEERQIVSLLTFGYSSGNDSSVSSEDANALLAAGVRSALMGYIEGPLKDAFGLDLINITTGSIDPNEPINSETNSYYNIEIGKYLLPNLMVTYSQGLNNDLQSYGILYDINNNFSINGWMNSNDHSYIGGQWTYEF</sequence>
<keyword evidence="8" id="KW-1185">Reference proteome</keyword>
<evidence type="ECO:0000259" key="6">
    <source>
        <dbReference type="Pfam" id="PF04357"/>
    </source>
</evidence>
<dbReference type="PANTHER" id="PTHR36985:SF1">
    <property type="entry name" value="TRANSLOCATION AND ASSEMBLY MODULE SUBUNIT TAMB"/>
    <property type="match status" value="1"/>
</dbReference>
<dbReference type="Proteomes" id="UP000255367">
    <property type="component" value="Unassembled WGS sequence"/>
</dbReference>
<protein>
    <submittedName>
        <fullName evidence="7">Putative assembly protein</fullName>
    </submittedName>
</protein>
<reference evidence="7 8" key="1">
    <citation type="submission" date="2018-06" db="EMBL/GenBank/DDBJ databases">
        <authorList>
            <consortium name="Pathogen Informatics"/>
            <person name="Doyle S."/>
        </authorList>
    </citation>
    <scope>NUCLEOTIDE SEQUENCE [LARGE SCALE GENOMIC DNA]</scope>
    <source>
        <strain evidence="7 8">NCTC12020</strain>
    </source>
</reference>
<accession>A0A380NJJ2</accession>
<feature type="signal peptide" evidence="5">
    <location>
        <begin position="1"/>
        <end position="22"/>
    </location>
</feature>
<keyword evidence="3" id="KW-1133">Transmembrane helix</keyword>
<organism evidence="7 8">
    <name type="scientific">Veillonella criceti</name>
    <dbReference type="NCBI Taxonomy" id="103891"/>
    <lineage>
        <taxon>Bacteria</taxon>
        <taxon>Bacillati</taxon>
        <taxon>Bacillota</taxon>
        <taxon>Negativicutes</taxon>
        <taxon>Veillonellales</taxon>
        <taxon>Veillonellaceae</taxon>
        <taxon>Veillonella</taxon>
    </lineage>
</organism>
<keyword evidence="5" id="KW-0732">Signal</keyword>
<comment type="subcellular location">
    <subcellularLocation>
        <location evidence="1">Membrane</location>
        <topology evidence="1">Single-pass membrane protein</topology>
    </subcellularLocation>
</comment>
<keyword evidence="4" id="KW-0472">Membrane</keyword>
<dbReference type="InterPro" id="IPR007452">
    <property type="entry name" value="TamB_C"/>
</dbReference>
<evidence type="ECO:0000256" key="5">
    <source>
        <dbReference type="SAM" id="SignalP"/>
    </source>
</evidence>
<dbReference type="GO" id="GO:0005886">
    <property type="term" value="C:plasma membrane"/>
    <property type="evidence" value="ECO:0007669"/>
    <property type="project" value="InterPro"/>
</dbReference>
<keyword evidence="2" id="KW-0812">Transmembrane</keyword>
<dbReference type="Pfam" id="PF04357">
    <property type="entry name" value="TamB"/>
    <property type="match status" value="1"/>
</dbReference>
<dbReference type="OrthoDB" id="3034030at2"/>
<evidence type="ECO:0000256" key="4">
    <source>
        <dbReference type="ARBA" id="ARBA00023136"/>
    </source>
</evidence>
<gene>
    <name evidence="7" type="ORF">NCTC12020_00879</name>
</gene>
<evidence type="ECO:0000313" key="8">
    <source>
        <dbReference type="Proteomes" id="UP000255367"/>
    </source>
</evidence>
<evidence type="ECO:0000313" key="7">
    <source>
        <dbReference type="EMBL" id="SUP42510.1"/>
    </source>
</evidence>
<dbReference type="GO" id="GO:0097347">
    <property type="term" value="C:TAM protein secretion complex"/>
    <property type="evidence" value="ECO:0007669"/>
    <property type="project" value="TreeGrafter"/>
</dbReference>
<dbReference type="PANTHER" id="PTHR36985">
    <property type="entry name" value="TRANSLOCATION AND ASSEMBLY MODULE SUBUNIT TAMB"/>
    <property type="match status" value="1"/>
</dbReference>
<feature type="chain" id="PRO_5039282362" evidence="5">
    <location>
        <begin position="23"/>
        <end position="1436"/>
    </location>
</feature>
<evidence type="ECO:0000256" key="1">
    <source>
        <dbReference type="ARBA" id="ARBA00004167"/>
    </source>
</evidence>
<dbReference type="GO" id="GO:0009306">
    <property type="term" value="P:protein secretion"/>
    <property type="evidence" value="ECO:0007669"/>
    <property type="project" value="InterPro"/>
</dbReference>
<dbReference type="RefSeq" id="WP_115310089.1">
    <property type="nucleotide sequence ID" value="NZ_UHIO01000001.1"/>
</dbReference>
<dbReference type="EMBL" id="UHIO01000001">
    <property type="protein sequence ID" value="SUP42510.1"/>
    <property type="molecule type" value="Genomic_DNA"/>
</dbReference>
<evidence type="ECO:0000256" key="2">
    <source>
        <dbReference type="ARBA" id="ARBA00022692"/>
    </source>
</evidence>
<name>A0A380NJJ2_9FIRM</name>